<sequence>MPKYFSTPKYVTIDLFGKVGCGKTTIFELFAEKKFLKEGGNLSYDFRTYYARCWVLRRRWEHTMVFLTDPKLEMRWKDLRAKHLRKLLVPTNILLIVSDSTLEDVNAIKQSFKIWPRIKRKMIIFIIANMQDLPGRLSGAEIKKILNINDILEINATDGNPETRIKIEEFIEEATIRYFRMLAKRGLVMSVLDEDEIGLGKNFNEKKENHPSDRKYSARIKEIKEKRSNGI</sequence>
<accession>A0A5B9D9Z5</accession>
<dbReference type="Proteomes" id="UP000321408">
    <property type="component" value="Chromosome"/>
</dbReference>
<gene>
    <name evidence="1" type="ORF">DSAG12_01396</name>
</gene>
<dbReference type="SUPFAM" id="SSF52540">
    <property type="entry name" value="P-loop containing nucleoside triphosphate hydrolases"/>
    <property type="match status" value="1"/>
</dbReference>
<dbReference type="CDD" id="cd00882">
    <property type="entry name" value="Ras_like_GTPase"/>
    <property type="match status" value="1"/>
</dbReference>
<evidence type="ECO:0000313" key="2">
    <source>
        <dbReference type="Proteomes" id="UP000321408"/>
    </source>
</evidence>
<dbReference type="EMBL" id="CP042905">
    <property type="protein sequence ID" value="QEE15570.1"/>
    <property type="molecule type" value="Genomic_DNA"/>
</dbReference>
<evidence type="ECO:0000313" key="1">
    <source>
        <dbReference type="EMBL" id="QEE15570.1"/>
    </source>
</evidence>
<reference evidence="1 2" key="2">
    <citation type="journal article" date="2024" name="Int. J. Syst. Evol. Microbiol.">
        <title>Promethearchaeum syntrophicum gen. nov., sp. nov., an anaerobic, obligately syntrophic archaeon, the first isolate of the lineage 'Asgard' archaea, and proposal of the new archaeal phylum Promethearchaeota phyl. nov. and kingdom Promethearchaeati regn. nov.</title>
        <authorList>
            <person name="Imachi H."/>
            <person name="Nobu M.K."/>
            <person name="Kato S."/>
            <person name="Takaki Y."/>
            <person name="Miyazaki M."/>
            <person name="Miyata M."/>
            <person name="Ogawara M."/>
            <person name="Saito Y."/>
            <person name="Sakai S."/>
            <person name="Tahara Y.O."/>
            <person name="Takano Y."/>
            <person name="Tasumi E."/>
            <person name="Uematsu K."/>
            <person name="Yoshimura T."/>
            <person name="Itoh T."/>
            <person name="Ohkuma M."/>
            <person name="Takai K."/>
        </authorList>
    </citation>
    <scope>NUCLEOTIDE SEQUENCE [LARGE SCALE GENOMIC DNA]</scope>
    <source>
        <strain evidence="1 2">MK-D1</strain>
    </source>
</reference>
<keyword evidence="2" id="KW-1185">Reference proteome</keyword>
<organism evidence="1 2">
    <name type="scientific">Promethearchaeum syntrophicum</name>
    <dbReference type="NCBI Taxonomy" id="2594042"/>
    <lineage>
        <taxon>Archaea</taxon>
        <taxon>Promethearchaeati</taxon>
        <taxon>Promethearchaeota</taxon>
        <taxon>Promethearchaeia</taxon>
        <taxon>Promethearchaeales</taxon>
        <taxon>Promethearchaeaceae</taxon>
        <taxon>Promethearchaeum</taxon>
    </lineage>
</organism>
<dbReference type="RefSeq" id="WP_147662476.1">
    <property type="nucleotide sequence ID" value="NZ_CP042905.2"/>
</dbReference>
<dbReference type="GeneID" id="41329390"/>
<protein>
    <submittedName>
        <fullName evidence="1">GTPase domain-containing protein</fullName>
    </submittedName>
</protein>
<dbReference type="KEGG" id="psyt:DSAG12_01396"/>
<dbReference type="AlphaFoldDB" id="A0A5B9D9Z5"/>
<dbReference type="InterPro" id="IPR027417">
    <property type="entry name" value="P-loop_NTPase"/>
</dbReference>
<name>A0A5B9D9Z5_9ARCH</name>
<dbReference type="Gene3D" id="3.40.50.300">
    <property type="entry name" value="P-loop containing nucleotide triphosphate hydrolases"/>
    <property type="match status" value="1"/>
</dbReference>
<proteinExistence type="predicted"/>
<reference evidence="1 2" key="1">
    <citation type="journal article" date="2020" name="Nature">
        <title>Isolation of an archaeon at the prokaryote-eukaryote interface.</title>
        <authorList>
            <person name="Imachi H."/>
            <person name="Nobu M.K."/>
            <person name="Nakahara N."/>
            <person name="Morono Y."/>
            <person name="Ogawara M."/>
            <person name="Takaki Y."/>
            <person name="Takano Y."/>
            <person name="Uematsu K."/>
            <person name="Ikuta T."/>
            <person name="Ito M."/>
            <person name="Matsui Y."/>
            <person name="Miyazaki M."/>
            <person name="Murata K."/>
            <person name="Saito Y."/>
            <person name="Sakai S."/>
            <person name="Song C."/>
            <person name="Tasumi E."/>
            <person name="Yamanaka Y."/>
            <person name="Yamaguchi T."/>
            <person name="Kamagata Y."/>
            <person name="Tamaki H."/>
            <person name="Takai K."/>
        </authorList>
    </citation>
    <scope>NUCLEOTIDE SEQUENCE [LARGE SCALE GENOMIC DNA]</scope>
    <source>
        <strain evidence="1 2">MK-D1</strain>
    </source>
</reference>